<evidence type="ECO:0000313" key="3">
    <source>
        <dbReference type="EMBL" id="TDP56430.1"/>
    </source>
</evidence>
<protein>
    <submittedName>
        <fullName evidence="3">mRNA interferase YafQ</fullName>
    </submittedName>
</protein>
<dbReference type="GO" id="GO:0004521">
    <property type="term" value="F:RNA endonuclease activity"/>
    <property type="evidence" value="ECO:0007669"/>
    <property type="project" value="TreeGrafter"/>
</dbReference>
<dbReference type="InterPro" id="IPR035093">
    <property type="entry name" value="RelE/ParE_toxin_dom_sf"/>
</dbReference>
<dbReference type="AlphaFoldDB" id="A0A4R6Q3K8"/>
<keyword evidence="4" id="KW-1185">Reference proteome</keyword>
<accession>A0A4R6Q3K8</accession>
<sequence>MKYIIERTSQFKKDFKQVKSRGCDLNELKAVIRILANGDDLPKSNKDHALNTSKNYKGMRECHIRPDWLLVYSINKTTLILRLIRTGSHSDIF</sequence>
<evidence type="ECO:0000256" key="2">
    <source>
        <dbReference type="PIRSR" id="PIRSR006156-1"/>
    </source>
</evidence>
<dbReference type="Pfam" id="PF15738">
    <property type="entry name" value="YafQ_toxin"/>
    <property type="match status" value="1"/>
</dbReference>
<dbReference type="PANTHER" id="PTHR40588:SF1">
    <property type="entry name" value="MRNA INTERFERASE TOXIN YAFQ"/>
    <property type="match status" value="1"/>
</dbReference>
<gene>
    <name evidence="3" type="ORF">EV211_1144</name>
</gene>
<dbReference type="NCBIfam" id="TIGR02385">
    <property type="entry name" value="RelE_StbE"/>
    <property type="match status" value="1"/>
</dbReference>
<dbReference type="SUPFAM" id="SSF143011">
    <property type="entry name" value="RelE-like"/>
    <property type="match status" value="1"/>
</dbReference>
<dbReference type="Gene3D" id="3.30.2310.20">
    <property type="entry name" value="RelE-like"/>
    <property type="match status" value="1"/>
</dbReference>
<dbReference type="PANTHER" id="PTHR40588">
    <property type="entry name" value="MRNA INTERFERASE TOXIN YAFQ"/>
    <property type="match status" value="1"/>
</dbReference>
<organism evidence="3 4">
    <name type="scientific">Aminicella lysinilytica</name>
    <dbReference type="NCBI Taxonomy" id="433323"/>
    <lineage>
        <taxon>Bacteria</taxon>
        <taxon>Bacillati</taxon>
        <taxon>Bacillota</taxon>
        <taxon>Clostridia</taxon>
        <taxon>Peptostreptococcales</taxon>
        <taxon>Anaerovoracaceae</taxon>
        <taxon>Aminicella</taxon>
    </lineage>
</organism>
<dbReference type="PIRSF" id="PIRSF006156">
    <property type="entry name" value="YafQ"/>
    <property type="match status" value="1"/>
</dbReference>
<dbReference type="OrthoDB" id="7030467at2"/>
<feature type="active site" description="Proton donor" evidence="2">
    <location>
        <position position="89"/>
    </location>
</feature>
<name>A0A4R6Q3K8_9FIRM</name>
<comment type="caution">
    <text evidence="3">The sequence shown here is derived from an EMBL/GenBank/DDBJ whole genome shotgun (WGS) entry which is preliminary data.</text>
</comment>
<dbReference type="RefSeq" id="WP_133528302.1">
    <property type="nucleotide sequence ID" value="NZ_CALCQM010000091.1"/>
</dbReference>
<evidence type="ECO:0000256" key="1">
    <source>
        <dbReference type="ARBA" id="ARBA00022649"/>
    </source>
</evidence>
<dbReference type="InterPro" id="IPR007712">
    <property type="entry name" value="RelE/ParE_toxin"/>
</dbReference>
<dbReference type="InterPro" id="IPR004386">
    <property type="entry name" value="Toxin_YafQ-like"/>
</dbReference>
<evidence type="ECO:0000313" key="4">
    <source>
        <dbReference type="Proteomes" id="UP000295500"/>
    </source>
</evidence>
<dbReference type="Proteomes" id="UP000295500">
    <property type="component" value="Unassembled WGS sequence"/>
</dbReference>
<keyword evidence="1" id="KW-1277">Toxin-antitoxin system</keyword>
<dbReference type="GO" id="GO:0006415">
    <property type="term" value="P:translational termination"/>
    <property type="evidence" value="ECO:0007669"/>
    <property type="project" value="TreeGrafter"/>
</dbReference>
<dbReference type="EMBL" id="SNXO01000014">
    <property type="protein sequence ID" value="TDP56430.1"/>
    <property type="molecule type" value="Genomic_DNA"/>
</dbReference>
<proteinExistence type="predicted"/>
<dbReference type="GO" id="GO:0006402">
    <property type="term" value="P:mRNA catabolic process"/>
    <property type="evidence" value="ECO:0007669"/>
    <property type="project" value="TreeGrafter"/>
</dbReference>
<reference evidence="3 4" key="1">
    <citation type="submission" date="2019-03" db="EMBL/GenBank/DDBJ databases">
        <title>Genomic Encyclopedia of Type Strains, Phase IV (KMG-IV): sequencing the most valuable type-strain genomes for metagenomic binning, comparative biology and taxonomic classification.</title>
        <authorList>
            <person name="Goeker M."/>
        </authorList>
    </citation>
    <scope>NUCLEOTIDE SEQUENCE [LARGE SCALE GENOMIC DNA]</scope>
    <source>
        <strain evidence="3 4">DSM 28287</strain>
    </source>
</reference>